<dbReference type="Gene3D" id="3.40.50.720">
    <property type="entry name" value="NAD(P)-binding Rossmann-like Domain"/>
    <property type="match status" value="1"/>
</dbReference>
<dbReference type="GO" id="GO:0016491">
    <property type="term" value="F:oxidoreductase activity"/>
    <property type="evidence" value="ECO:0007669"/>
    <property type="project" value="UniProtKB-KW"/>
</dbReference>
<dbReference type="Proteomes" id="UP000294847">
    <property type="component" value="Chromosome 1"/>
</dbReference>
<name>A0A4P7MTM3_PYROR</name>
<evidence type="ECO:0000313" key="3">
    <source>
        <dbReference type="EMBL" id="QBZ53538.1"/>
    </source>
</evidence>
<dbReference type="PANTHER" id="PTHR24320">
    <property type="entry name" value="RETINOL DEHYDROGENASE"/>
    <property type="match status" value="1"/>
</dbReference>
<evidence type="ECO:0000256" key="1">
    <source>
        <dbReference type="ARBA" id="ARBA00006484"/>
    </source>
</evidence>
<dbReference type="PANTHER" id="PTHR24320:SF283">
    <property type="entry name" value="RETINOL DEHYDROGENASE 11"/>
    <property type="match status" value="1"/>
</dbReference>
<keyword evidence="2" id="KW-0560">Oxidoreductase</keyword>
<dbReference type="Pfam" id="PF00106">
    <property type="entry name" value="adh_short"/>
    <property type="match status" value="1"/>
</dbReference>
<accession>A0A4P7MTM3</accession>
<organism evidence="3 4">
    <name type="scientific">Pyricularia oryzae</name>
    <name type="common">Rice blast fungus</name>
    <name type="synonym">Magnaporthe oryzae</name>
    <dbReference type="NCBI Taxonomy" id="318829"/>
    <lineage>
        <taxon>Eukaryota</taxon>
        <taxon>Fungi</taxon>
        <taxon>Dikarya</taxon>
        <taxon>Ascomycota</taxon>
        <taxon>Pezizomycotina</taxon>
        <taxon>Sordariomycetes</taxon>
        <taxon>Sordariomycetidae</taxon>
        <taxon>Magnaporthales</taxon>
        <taxon>Pyriculariaceae</taxon>
        <taxon>Pyricularia</taxon>
    </lineage>
</organism>
<comment type="similarity">
    <text evidence="1">Belongs to the short-chain dehydrogenases/reductases (SDR) family.</text>
</comment>
<protein>
    <submittedName>
        <fullName evidence="3">Uncharacterized protein</fullName>
    </submittedName>
</protein>
<reference evidence="3 4" key="1">
    <citation type="journal article" date="2019" name="Mol. Biol. Evol.">
        <title>Blast fungal genomes show frequent chromosomal changes, gene gains and losses, and effector gene turnover.</title>
        <authorList>
            <person name="Gomez Luciano L.B."/>
            <person name="Jason Tsai I."/>
            <person name="Chuma I."/>
            <person name="Tosa Y."/>
            <person name="Chen Y.H."/>
            <person name="Li J.Y."/>
            <person name="Li M.Y."/>
            <person name="Jade Lu M.Y."/>
            <person name="Nakayashiki H."/>
            <person name="Li W.H."/>
        </authorList>
    </citation>
    <scope>NUCLEOTIDE SEQUENCE [LARGE SCALE GENOMIC DNA]</scope>
    <source>
        <strain evidence="3">MZ5-1-6</strain>
    </source>
</reference>
<dbReference type="EMBL" id="CP034204">
    <property type="protein sequence ID" value="QBZ53538.1"/>
    <property type="molecule type" value="Genomic_DNA"/>
</dbReference>
<proteinExistence type="inferred from homology"/>
<gene>
    <name evidence="3" type="ORF">PoMZ_09225</name>
</gene>
<evidence type="ECO:0000313" key="4">
    <source>
        <dbReference type="Proteomes" id="UP000294847"/>
    </source>
</evidence>
<sequence length="326" mass="35735">MTDFGAETTAAAVVMRFTDQVQGRTFVLNGVSPDGIGAEIATCLAQANPSRLILVANDDGSTALQSLLDEVNGPNASVAITVIAAQPCSVSSVRRAAQDILAREDAENIDVLINIPIEMPRAYTETEDGLEYLLQTNYLSQFLFTNMIMPKLLKTQRPRVINVSSSANKIAGMRWHDVNFKEAGSYEPWTAYGQAKTAAILFTTALNAKFGGQGHHLRSYAVHPGGVRTKLQEQLSSHALERAFEATKQRFGEETAKEFFRWKTLSAAASTPLRAALDPSLPSKAGIWLEDCKLLEESIHLHVRATNRVDANRLWDLSNLLLSTDF</sequence>
<dbReference type="AlphaFoldDB" id="A0A4P7MTM3"/>
<dbReference type="InterPro" id="IPR002347">
    <property type="entry name" value="SDR_fam"/>
</dbReference>
<dbReference type="InterPro" id="IPR036291">
    <property type="entry name" value="NAD(P)-bd_dom_sf"/>
</dbReference>
<dbReference type="SUPFAM" id="SSF51735">
    <property type="entry name" value="NAD(P)-binding Rossmann-fold domains"/>
    <property type="match status" value="1"/>
</dbReference>
<evidence type="ECO:0000256" key="2">
    <source>
        <dbReference type="ARBA" id="ARBA00023002"/>
    </source>
</evidence>